<dbReference type="Proteomes" id="UP000218335">
    <property type="component" value="Unassembled WGS sequence"/>
</dbReference>
<dbReference type="AlphaFoldDB" id="A0A2A4H0M7"/>
<feature type="region of interest" description="Disordered" evidence="1">
    <location>
        <begin position="21"/>
        <end position="116"/>
    </location>
</feature>
<accession>A0A2A4H0M7</accession>
<organism evidence="2 3">
    <name type="scientific">Staphylococcus delphini</name>
    <dbReference type="NCBI Taxonomy" id="53344"/>
    <lineage>
        <taxon>Bacteria</taxon>
        <taxon>Bacillati</taxon>
        <taxon>Bacillota</taxon>
        <taxon>Bacilli</taxon>
        <taxon>Bacillales</taxon>
        <taxon>Staphylococcaceae</taxon>
        <taxon>Staphylococcus</taxon>
        <taxon>Staphylococcus intermedius group</taxon>
    </lineage>
</organism>
<evidence type="ECO:0000256" key="1">
    <source>
        <dbReference type="SAM" id="MobiDB-lite"/>
    </source>
</evidence>
<evidence type="ECO:0000313" key="3">
    <source>
        <dbReference type="Proteomes" id="UP000218335"/>
    </source>
</evidence>
<evidence type="ECO:0008006" key="4">
    <source>
        <dbReference type="Google" id="ProtNLM"/>
    </source>
</evidence>
<gene>
    <name evidence="2" type="ORF">B5C08_01140</name>
</gene>
<feature type="compositionally biased region" description="Basic and acidic residues" evidence="1">
    <location>
        <begin position="53"/>
        <end position="65"/>
    </location>
</feature>
<name>A0A2A4H0M7_9STAP</name>
<sequence length="204" mass="23785">MSIGTIIFIITIAISLFSAVSDKSHEKRQKQNKPQNTQKETAPQKSGGFLEKMQQKLEEFERELSDFDEPTEPSQPQPAQQPKREKTVRPQPTQFEKQAVSTKSKTQEKQKQATEMQQMLDQHMHELDQQLDKERQKRIAHIERRAKNIIQDSYLSNRTKQFKLKQLLEENNTTAIQQGDLTFSNNEVVNGLIWSEVLNRPKQL</sequence>
<comment type="caution">
    <text evidence="2">The sequence shown here is derived from an EMBL/GenBank/DDBJ whole genome shotgun (WGS) entry which is preliminary data.</text>
</comment>
<reference evidence="2 3" key="1">
    <citation type="journal article" date="2017" name="PLoS ONE">
        <title>Development of a real-time PCR for detection of Staphylococcus pseudintermedius using a novel automated comparison of whole-genome sequences.</title>
        <authorList>
            <person name="Verstappen K.M."/>
            <person name="Huijbregts L."/>
            <person name="Spaninks M."/>
            <person name="Wagenaar J.A."/>
            <person name="Fluit A.C."/>
            <person name="Duim B."/>
        </authorList>
    </citation>
    <scope>NUCLEOTIDE SEQUENCE [LARGE SCALE GENOMIC DNA]</scope>
    <source>
        <strain evidence="2 3">215070706401-1</strain>
    </source>
</reference>
<feature type="compositionally biased region" description="Polar residues" evidence="1">
    <location>
        <begin position="32"/>
        <end position="44"/>
    </location>
</feature>
<feature type="compositionally biased region" description="Polar residues" evidence="1">
    <location>
        <begin position="90"/>
        <end position="100"/>
    </location>
</feature>
<evidence type="ECO:0000313" key="2">
    <source>
        <dbReference type="EMBL" id="PCF57366.1"/>
    </source>
</evidence>
<dbReference type="EMBL" id="MWUU01000001">
    <property type="protein sequence ID" value="PCF57366.1"/>
    <property type="molecule type" value="Genomic_DNA"/>
</dbReference>
<protein>
    <recommendedName>
        <fullName evidence="4">Staphylococcal protein</fullName>
    </recommendedName>
</protein>
<proteinExistence type="predicted"/>
<dbReference type="RefSeq" id="WP_096592027.1">
    <property type="nucleotide sequence ID" value="NZ_MWUU01000001.1"/>
</dbReference>